<keyword evidence="1" id="KW-1133">Transmembrane helix</keyword>
<reference evidence="3 4" key="1">
    <citation type="submission" date="2017-04" db="EMBL/GenBank/DDBJ databases">
        <title>Complete genome sequence of Flavobacterium kingsejong AJ004.</title>
        <authorList>
            <person name="Lee P.C."/>
        </authorList>
    </citation>
    <scope>NUCLEOTIDE SEQUENCE [LARGE SCALE GENOMIC DNA]</scope>
    <source>
        <strain evidence="3 4">AJ004</strain>
    </source>
</reference>
<dbReference type="OrthoDB" id="9809908at2"/>
<organism evidence="3 4">
    <name type="scientific">Flavobacterium kingsejongi</name>
    <dbReference type="NCBI Taxonomy" id="1678728"/>
    <lineage>
        <taxon>Bacteria</taxon>
        <taxon>Pseudomonadati</taxon>
        <taxon>Bacteroidota</taxon>
        <taxon>Flavobacteriia</taxon>
        <taxon>Flavobacteriales</taxon>
        <taxon>Flavobacteriaceae</taxon>
        <taxon>Flavobacterium</taxon>
    </lineage>
</organism>
<feature type="transmembrane region" description="Helical" evidence="1">
    <location>
        <begin position="73"/>
        <end position="94"/>
    </location>
</feature>
<dbReference type="InterPro" id="IPR050640">
    <property type="entry name" value="Bact_2-comp_sensor_kinase"/>
</dbReference>
<dbReference type="RefSeq" id="WP_108736892.1">
    <property type="nucleotide sequence ID" value="NZ_CP020919.1"/>
</dbReference>
<keyword evidence="3" id="KW-0418">Kinase</keyword>
<dbReference type="InterPro" id="IPR010559">
    <property type="entry name" value="Sig_transdc_His_kin_internal"/>
</dbReference>
<feature type="transmembrane region" description="Helical" evidence="1">
    <location>
        <begin position="39"/>
        <end position="61"/>
    </location>
</feature>
<dbReference type="GO" id="GO:0016020">
    <property type="term" value="C:membrane"/>
    <property type="evidence" value="ECO:0007669"/>
    <property type="project" value="InterPro"/>
</dbReference>
<evidence type="ECO:0000259" key="2">
    <source>
        <dbReference type="Pfam" id="PF06580"/>
    </source>
</evidence>
<gene>
    <name evidence="3" type="ORF">FK004_08595</name>
</gene>
<keyword evidence="1" id="KW-0812">Transmembrane</keyword>
<keyword evidence="3" id="KW-0808">Transferase</keyword>
<dbReference type="PANTHER" id="PTHR34220:SF7">
    <property type="entry name" value="SENSOR HISTIDINE KINASE YPDA"/>
    <property type="match status" value="1"/>
</dbReference>
<dbReference type="Pfam" id="PF06580">
    <property type="entry name" value="His_kinase"/>
    <property type="match status" value="1"/>
</dbReference>
<feature type="transmembrane region" description="Helical" evidence="1">
    <location>
        <begin position="123"/>
        <end position="140"/>
    </location>
</feature>
<evidence type="ECO:0000313" key="4">
    <source>
        <dbReference type="Proteomes" id="UP000244677"/>
    </source>
</evidence>
<dbReference type="PANTHER" id="PTHR34220">
    <property type="entry name" value="SENSOR HISTIDINE KINASE YPDA"/>
    <property type="match status" value="1"/>
</dbReference>
<protein>
    <submittedName>
        <fullName evidence="3">Histidine kinase</fullName>
    </submittedName>
</protein>
<feature type="transmembrane region" description="Helical" evidence="1">
    <location>
        <begin position="7"/>
        <end position="27"/>
    </location>
</feature>
<dbReference type="GO" id="GO:0000155">
    <property type="term" value="F:phosphorelay sensor kinase activity"/>
    <property type="evidence" value="ECO:0007669"/>
    <property type="project" value="InterPro"/>
</dbReference>
<accession>A0A2S1LNJ7</accession>
<keyword evidence="4" id="KW-1185">Reference proteome</keyword>
<sequence>MKPKIPFYYHLLLFLGLLLLNILWDIGIDQNPIAEAFKWPTILFSISYMLATLFTYTINFYTFCHWFLNRKRIFFYLLMIPVILLLFAGIRYVIEEVIIYNLTGAHNYGENTRKVGYYIRDNFFYGLPAWVISTFSYLFWQFQAYQKINQELLLENQKAQLHLLKAQVSPHFLFNTLNSFYSDLALRDPNTAADLLILSDLLRYVITENDKETTSLSKEIDFIKNYILLQEKRFENQLFLDFTVQGTPGTQTLLPAVLIHFVENVFKHAILNQRDKPGRITIKIGDNQLEIHTVNTIARGEQYDSTGIGFNNLSKRLEYYYKDNFILDKKQENDIFTTYLKIPLNQGL</sequence>
<dbReference type="Proteomes" id="UP000244677">
    <property type="component" value="Chromosome"/>
</dbReference>
<evidence type="ECO:0000313" key="3">
    <source>
        <dbReference type="EMBL" id="AWG25289.1"/>
    </source>
</evidence>
<keyword evidence="1" id="KW-0472">Membrane</keyword>
<dbReference type="EMBL" id="CP020919">
    <property type="protein sequence ID" value="AWG25289.1"/>
    <property type="molecule type" value="Genomic_DNA"/>
</dbReference>
<name>A0A2S1LNJ7_9FLAO</name>
<evidence type="ECO:0000256" key="1">
    <source>
        <dbReference type="SAM" id="Phobius"/>
    </source>
</evidence>
<dbReference type="KEGG" id="fki:FK004_08595"/>
<dbReference type="AlphaFoldDB" id="A0A2S1LNJ7"/>
<proteinExistence type="predicted"/>
<feature type="domain" description="Signal transduction histidine kinase internal region" evidence="2">
    <location>
        <begin position="159"/>
        <end position="238"/>
    </location>
</feature>